<dbReference type="AlphaFoldDB" id="A0A7J9FSD1"/>
<dbReference type="Proteomes" id="UP000593568">
    <property type="component" value="Unassembled WGS sequence"/>
</dbReference>
<dbReference type="PANTHER" id="PTHR33728">
    <property type="entry name" value="CTTNBP 2 AMINO-TERMINAL-LIKE PROTEIN"/>
    <property type="match status" value="1"/>
</dbReference>
<sequence>MTVSGKDPSSTCMLTILPVVMPPFSLTRETMALLFVPMDKACRLNTNPIISMEDGSGWLGILSSHSVYANEVSVLMPGEETPTFIAHPTPALLPCPPDRVLRPLHQQSQSIGVPSSLS</sequence>
<comment type="caution">
    <text evidence="1">The sequence shown here is derived from an EMBL/GenBank/DDBJ whole genome shotgun (WGS) entry which is preliminary data.</text>
</comment>
<proteinExistence type="predicted"/>
<evidence type="ECO:0000313" key="2">
    <source>
        <dbReference type="Proteomes" id="UP000593568"/>
    </source>
</evidence>
<dbReference type="EMBL" id="JABEZW010225909">
    <property type="protein sequence ID" value="MBA0787475.1"/>
    <property type="molecule type" value="Genomic_DNA"/>
</dbReference>
<keyword evidence="2" id="KW-1185">Reference proteome</keyword>
<accession>A0A7J9FSD1</accession>
<organism evidence="1 2">
    <name type="scientific">Gossypium trilobum</name>
    <dbReference type="NCBI Taxonomy" id="34281"/>
    <lineage>
        <taxon>Eukaryota</taxon>
        <taxon>Viridiplantae</taxon>
        <taxon>Streptophyta</taxon>
        <taxon>Embryophyta</taxon>
        <taxon>Tracheophyta</taxon>
        <taxon>Spermatophyta</taxon>
        <taxon>Magnoliopsida</taxon>
        <taxon>eudicotyledons</taxon>
        <taxon>Gunneridae</taxon>
        <taxon>Pentapetalae</taxon>
        <taxon>rosids</taxon>
        <taxon>malvids</taxon>
        <taxon>Malvales</taxon>
        <taxon>Malvaceae</taxon>
        <taxon>Malvoideae</taxon>
        <taxon>Gossypium</taxon>
    </lineage>
</organism>
<protein>
    <submittedName>
        <fullName evidence="1">Uncharacterized protein</fullName>
    </submittedName>
</protein>
<gene>
    <name evidence="1" type="ORF">Gotri_026143</name>
</gene>
<name>A0A7J9FSD1_9ROSI</name>
<reference evidence="1 2" key="1">
    <citation type="journal article" date="2019" name="Genome Biol. Evol.">
        <title>Insights into the evolution of the New World diploid cottons (Gossypium, subgenus Houzingenia) based on genome sequencing.</title>
        <authorList>
            <person name="Grover C.E."/>
            <person name="Arick M.A. 2nd"/>
            <person name="Thrash A."/>
            <person name="Conover J.L."/>
            <person name="Sanders W.S."/>
            <person name="Peterson D.G."/>
            <person name="Frelichowski J.E."/>
            <person name="Scheffler J.A."/>
            <person name="Scheffler B.E."/>
            <person name="Wendel J.F."/>
        </authorList>
    </citation>
    <scope>NUCLEOTIDE SEQUENCE [LARGE SCALE GENOMIC DNA]</scope>
    <source>
        <strain evidence="1">8</strain>
        <tissue evidence="1">Leaf</tissue>
    </source>
</reference>
<dbReference type="PANTHER" id="PTHR33728:SF21">
    <property type="entry name" value="TRANSMEMBRANE PROTEIN"/>
    <property type="match status" value="1"/>
</dbReference>
<evidence type="ECO:0000313" key="1">
    <source>
        <dbReference type="EMBL" id="MBA0787475.1"/>
    </source>
</evidence>